<accession>A0A415MTC2</accession>
<proteinExistence type="predicted"/>
<dbReference type="Pfam" id="PF01520">
    <property type="entry name" value="Amidase_3"/>
    <property type="match status" value="1"/>
</dbReference>
<dbReference type="SUPFAM" id="SSF53187">
    <property type="entry name" value="Zn-dependent exopeptidases"/>
    <property type="match status" value="1"/>
</dbReference>
<dbReference type="CDD" id="cd02696">
    <property type="entry name" value="MurNAc-LAA"/>
    <property type="match status" value="1"/>
</dbReference>
<dbReference type="InterPro" id="IPR002508">
    <property type="entry name" value="MurNAc-LAA_cat"/>
</dbReference>
<dbReference type="RefSeq" id="WP_118427673.1">
    <property type="nucleotide sequence ID" value="NZ_QRPD01000019.1"/>
</dbReference>
<name>A0A415MTC2_9FIRM</name>
<sequence>MAHLFIIAGHGHGDSGAVGYGYTEAERVRALAQKLLDIGGGDVTVADTTRNWYADKGISSLNIPKSWHILELHMDSGYASAKGGHVIIKKGHSANQCDIALANFISSFFPGRANTIVGRDKLANVNRASAKGYDYRLLENGFITNQSDLDKFNSQMNELATGILNSFGIATTQPIKKSEPIDGEIKAGGVTQSGKDKLGDISYQSHMRDIGWAAWQCDGAMSGTTGQNRRIEAFRLVPVGETDVAVHIKDIGNKEYKNITKDTILGTTGQDKRIESIKITGKDTCYLYRVQQKNVGWSDWMSNGEWAGAQGKSLQIEAIEIKKAMFTVNPHVQDRGWLGDRAAETVIGITGHNLRLEAFKINPAGMKIKAKAHIQGKGWLDYGQITKDTIIGTVGEGKRIECLCFEGDFQYRVHVQNSGWTDWTRADGVATMGTVGQALRIEAIQFR</sequence>
<feature type="domain" description="MurNAc-LAA" evidence="1">
    <location>
        <begin position="5"/>
        <end position="165"/>
    </location>
</feature>
<reference evidence="2 3" key="1">
    <citation type="submission" date="2018-08" db="EMBL/GenBank/DDBJ databases">
        <title>A genome reference for cultivated species of the human gut microbiota.</title>
        <authorList>
            <person name="Zou Y."/>
            <person name="Xue W."/>
            <person name="Luo G."/>
        </authorList>
    </citation>
    <scope>NUCLEOTIDE SEQUENCE [LARGE SCALE GENOMIC DNA]</scope>
    <source>
        <strain evidence="2 3">AF36-1BH</strain>
    </source>
</reference>
<comment type="caution">
    <text evidence="2">The sequence shown here is derived from an EMBL/GenBank/DDBJ whole genome shotgun (WGS) entry which is preliminary data.</text>
</comment>
<evidence type="ECO:0000259" key="1">
    <source>
        <dbReference type="Pfam" id="PF01520"/>
    </source>
</evidence>
<dbReference type="AlphaFoldDB" id="A0A415MTC2"/>
<evidence type="ECO:0000313" key="3">
    <source>
        <dbReference type="Proteomes" id="UP000283325"/>
    </source>
</evidence>
<organism evidence="2 3">
    <name type="scientific">Dorea formicigenerans</name>
    <dbReference type="NCBI Taxonomy" id="39486"/>
    <lineage>
        <taxon>Bacteria</taxon>
        <taxon>Bacillati</taxon>
        <taxon>Bacillota</taxon>
        <taxon>Clostridia</taxon>
        <taxon>Lachnospirales</taxon>
        <taxon>Lachnospiraceae</taxon>
        <taxon>Dorea</taxon>
    </lineage>
</organism>
<gene>
    <name evidence="2" type="ORF">DWZ98_15700</name>
</gene>
<dbReference type="Pfam" id="PF07538">
    <property type="entry name" value="ChW"/>
    <property type="match status" value="5"/>
</dbReference>
<dbReference type="EMBL" id="QRPD01000019">
    <property type="protein sequence ID" value="RHL84354.1"/>
    <property type="molecule type" value="Genomic_DNA"/>
</dbReference>
<dbReference type="SMART" id="SM00728">
    <property type="entry name" value="ChW"/>
    <property type="match status" value="4"/>
</dbReference>
<protein>
    <recommendedName>
        <fullName evidence="1">MurNAc-LAA domain-containing protein</fullName>
    </recommendedName>
</protein>
<evidence type="ECO:0000313" key="2">
    <source>
        <dbReference type="EMBL" id="RHL84354.1"/>
    </source>
</evidence>
<dbReference type="Gene3D" id="3.40.630.40">
    <property type="entry name" value="Zn-dependent exopeptidases"/>
    <property type="match status" value="1"/>
</dbReference>
<dbReference type="GO" id="GO:0008745">
    <property type="term" value="F:N-acetylmuramoyl-L-alanine amidase activity"/>
    <property type="evidence" value="ECO:0007669"/>
    <property type="project" value="InterPro"/>
</dbReference>
<dbReference type="GO" id="GO:0009253">
    <property type="term" value="P:peptidoglycan catabolic process"/>
    <property type="evidence" value="ECO:0007669"/>
    <property type="project" value="InterPro"/>
</dbReference>
<dbReference type="InterPro" id="IPR006637">
    <property type="entry name" value="ChW"/>
</dbReference>
<dbReference type="Proteomes" id="UP000283325">
    <property type="component" value="Unassembled WGS sequence"/>
</dbReference>